<dbReference type="KEGG" id="shi:Shel_01070"/>
<dbReference type="PANTHER" id="PTHR42760">
    <property type="entry name" value="SHORT-CHAIN DEHYDROGENASES/REDUCTASES FAMILY MEMBER"/>
    <property type="match status" value="1"/>
</dbReference>
<dbReference type="PROSITE" id="PS00061">
    <property type="entry name" value="ADH_SHORT"/>
    <property type="match status" value="1"/>
</dbReference>
<dbReference type="PANTHER" id="PTHR42760:SF133">
    <property type="entry name" value="3-OXOACYL-[ACYL-CARRIER-PROTEIN] REDUCTASE"/>
    <property type="match status" value="1"/>
</dbReference>
<proteinExistence type="inferred from homology"/>
<dbReference type="RefSeq" id="WP_012797292.1">
    <property type="nucleotide sequence ID" value="NC_013165.1"/>
</dbReference>
<dbReference type="InterPro" id="IPR036291">
    <property type="entry name" value="NAD(P)-bd_dom_sf"/>
</dbReference>
<dbReference type="Gene3D" id="3.40.50.720">
    <property type="entry name" value="NAD(P)-binding Rossmann-like Domain"/>
    <property type="match status" value="1"/>
</dbReference>
<dbReference type="EMBL" id="CP001684">
    <property type="protein sequence ID" value="ACV21181.1"/>
    <property type="molecule type" value="Genomic_DNA"/>
</dbReference>
<dbReference type="InterPro" id="IPR020904">
    <property type="entry name" value="Sc_DH/Rdtase_CS"/>
</dbReference>
<dbReference type="EC" id="1.1.1.100" evidence="5"/>
<dbReference type="HOGENOM" id="CLU_010194_1_3_11"/>
<dbReference type="NCBIfam" id="NF009466">
    <property type="entry name" value="PRK12826.1-2"/>
    <property type="match status" value="1"/>
</dbReference>
<dbReference type="InterPro" id="IPR002347">
    <property type="entry name" value="SDR_fam"/>
</dbReference>
<dbReference type="SMART" id="SM00822">
    <property type="entry name" value="PKS_KR"/>
    <property type="match status" value="1"/>
</dbReference>
<evidence type="ECO:0000256" key="3">
    <source>
        <dbReference type="ARBA" id="ARBA00023002"/>
    </source>
</evidence>
<accession>C7N0V3</accession>
<dbReference type="PRINTS" id="PR00080">
    <property type="entry name" value="SDRFAMILY"/>
</dbReference>
<dbReference type="NCBIfam" id="NF005559">
    <property type="entry name" value="PRK07231.1"/>
    <property type="match status" value="1"/>
</dbReference>
<evidence type="ECO:0000256" key="1">
    <source>
        <dbReference type="ARBA" id="ARBA00006484"/>
    </source>
</evidence>
<feature type="domain" description="Ketoreductase" evidence="4">
    <location>
        <begin position="5"/>
        <end position="182"/>
    </location>
</feature>
<name>C7N0V3_SLAHD</name>
<sequence>MLTGKTALVTGGSRGIGAAIAQRLASLGANVAVVYAGNREAAEKVCDLCGTHARAYRCDVSNWDEAKATVKAIKDDFGTVDILVNNAGVTRDGLIATMREEDYDAVLDVNLKGAFNMIRHCTGLFIRNRGGSIVNVSSVSGLMGNAGQSNYAASKAGLVGLTKSVAKELAPKGIRCNAVAPGFIQTDMTSDQESNALLDAIPLGRMGTPADVADAVAYLVCAPYVTGTVLRVDGGIAM</sequence>
<evidence type="ECO:0000259" key="4">
    <source>
        <dbReference type="SMART" id="SM00822"/>
    </source>
</evidence>
<dbReference type="eggNOG" id="COG1028">
    <property type="taxonomic scope" value="Bacteria"/>
</dbReference>
<dbReference type="FunFam" id="3.40.50.720:FF:000115">
    <property type="entry name" value="3-oxoacyl-[acyl-carrier-protein] reductase FabG"/>
    <property type="match status" value="1"/>
</dbReference>
<dbReference type="STRING" id="471855.Shel_01070"/>
<dbReference type="Proteomes" id="UP000002026">
    <property type="component" value="Chromosome"/>
</dbReference>
<keyword evidence="3 5" id="KW-0560">Oxidoreductase</keyword>
<gene>
    <name evidence="5" type="ordered locus">Shel_01070</name>
</gene>
<organism evidence="5 6">
    <name type="scientific">Slackia heliotrinireducens (strain ATCC 29202 / DSM 20476 / NCTC 11029 / RHS 1)</name>
    <name type="common">Peptococcus heliotrinreducens</name>
    <dbReference type="NCBI Taxonomy" id="471855"/>
    <lineage>
        <taxon>Bacteria</taxon>
        <taxon>Bacillati</taxon>
        <taxon>Actinomycetota</taxon>
        <taxon>Coriobacteriia</taxon>
        <taxon>Eggerthellales</taxon>
        <taxon>Eggerthellaceae</taxon>
        <taxon>Slackia</taxon>
    </lineage>
</organism>
<dbReference type="PRINTS" id="PR00081">
    <property type="entry name" value="GDHRDH"/>
</dbReference>
<evidence type="ECO:0000256" key="2">
    <source>
        <dbReference type="ARBA" id="ARBA00022857"/>
    </source>
</evidence>
<dbReference type="GO" id="GO:0004316">
    <property type="term" value="F:3-oxoacyl-[acyl-carrier-protein] reductase (NADPH) activity"/>
    <property type="evidence" value="ECO:0007669"/>
    <property type="project" value="UniProtKB-EC"/>
</dbReference>
<comment type="similarity">
    <text evidence="1">Belongs to the short-chain dehydrogenases/reductases (SDR) family.</text>
</comment>
<dbReference type="SUPFAM" id="SSF51735">
    <property type="entry name" value="NAD(P)-binding Rossmann-fold domains"/>
    <property type="match status" value="1"/>
</dbReference>
<reference evidence="5 6" key="1">
    <citation type="journal article" date="2009" name="Stand. Genomic Sci.">
        <title>Complete genome sequence of Slackia heliotrinireducens type strain (RHS 1).</title>
        <authorList>
            <person name="Pukall R."/>
            <person name="Lapidus A."/>
            <person name="Nolan M."/>
            <person name="Copeland A."/>
            <person name="Glavina Del Rio T."/>
            <person name="Lucas S."/>
            <person name="Chen F."/>
            <person name="Tice H."/>
            <person name="Cheng J.F."/>
            <person name="Chertkov O."/>
            <person name="Bruce D."/>
            <person name="Goodwin L."/>
            <person name="Kuske C."/>
            <person name="Brettin T."/>
            <person name="Detter J.C."/>
            <person name="Han C."/>
            <person name="Pitluck S."/>
            <person name="Pati A."/>
            <person name="Mavrommatis K."/>
            <person name="Ivanova N."/>
            <person name="Ovchinnikova G."/>
            <person name="Chen A."/>
            <person name="Palaniappan K."/>
            <person name="Schneider S."/>
            <person name="Rohde M."/>
            <person name="Chain P."/>
            <person name="D'haeseleer P."/>
            <person name="Goker M."/>
            <person name="Bristow J."/>
            <person name="Eisen J.A."/>
            <person name="Markowitz V."/>
            <person name="Kyrpides N.C."/>
            <person name="Klenk H.P."/>
            <person name="Hugenholtz P."/>
        </authorList>
    </citation>
    <scope>NUCLEOTIDE SEQUENCE [LARGE SCALE GENOMIC DNA]</scope>
    <source>
        <strain evidence="6">ATCC 29202 / DSM 20476 / NCTC 11029 / RHS 1</strain>
    </source>
</reference>
<dbReference type="AlphaFoldDB" id="C7N0V3"/>
<dbReference type="Pfam" id="PF13561">
    <property type="entry name" value="adh_short_C2"/>
    <property type="match status" value="1"/>
</dbReference>
<protein>
    <submittedName>
        <fullName evidence="5">3-oxoacyl-(Acyl-carrier-protein) reductase</fullName>
        <ecNumber evidence="5">1.1.1.100</ecNumber>
    </submittedName>
</protein>
<dbReference type="InterPro" id="IPR057326">
    <property type="entry name" value="KR_dom"/>
</dbReference>
<evidence type="ECO:0000313" key="6">
    <source>
        <dbReference type="Proteomes" id="UP000002026"/>
    </source>
</evidence>
<keyword evidence="2" id="KW-0521">NADP</keyword>
<dbReference type="GO" id="GO:0006633">
    <property type="term" value="P:fatty acid biosynthetic process"/>
    <property type="evidence" value="ECO:0007669"/>
    <property type="project" value="TreeGrafter"/>
</dbReference>
<dbReference type="GO" id="GO:0048038">
    <property type="term" value="F:quinone binding"/>
    <property type="evidence" value="ECO:0007669"/>
    <property type="project" value="TreeGrafter"/>
</dbReference>
<evidence type="ECO:0000313" key="5">
    <source>
        <dbReference type="EMBL" id="ACV21181.1"/>
    </source>
</evidence>
<keyword evidence="6" id="KW-1185">Reference proteome</keyword>